<feature type="region of interest" description="Disordered" evidence="4">
    <location>
        <begin position="58"/>
        <end position="112"/>
    </location>
</feature>
<dbReference type="PANTHER" id="PTHR46340">
    <property type="entry name" value="UBX DOMAIN-CONTAINING PROTEIN 1"/>
    <property type="match status" value="1"/>
</dbReference>
<feature type="domain" description="UBA" evidence="5">
    <location>
        <begin position="1"/>
        <end position="41"/>
    </location>
</feature>
<protein>
    <submittedName>
        <fullName evidence="7">UBX domain-containing protein 1,UBX domain-containing protein 1-B,UBX domain-containing protein 1-A</fullName>
    </submittedName>
</protein>
<dbReference type="GO" id="GO:0005634">
    <property type="term" value="C:nucleus"/>
    <property type="evidence" value="ECO:0007669"/>
    <property type="project" value="TreeGrafter"/>
</dbReference>
<dbReference type="GO" id="GO:1903094">
    <property type="term" value="P:negative regulation of protein K48-linked deubiquitination"/>
    <property type="evidence" value="ECO:0007669"/>
    <property type="project" value="TreeGrafter"/>
</dbReference>
<feature type="compositionally biased region" description="Basic and acidic residues" evidence="4">
    <location>
        <begin position="213"/>
        <end position="250"/>
    </location>
</feature>
<accession>A0A6J8BAI3</accession>
<dbReference type="GO" id="GO:0031397">
    <property type="term" value="P:negative regulation of protein ubiquitination"/>
    <property type="evidence" value="ECO:0007669"/>
    <property type="project" value="TreeGrafter"/>
</dbReference>
<dbReference type="GO" id="GO:0005737">
    <property type="term" value="C:cytoplasm"/>
    <property type="evidence" value="ECO:0007669"/>
    <property type="project" value="UniProtKB-SubCell"/>
</dbReference>
<feature type="compositionally biased region" description="Low complexity" evidence="4">
    <location>
        <begin position="94"/>
        <end position="107"/>
    </location>
</feature>
<evidence type="ECO:0000313" key="8">
    <source>
        <dbReference type="Proteomes" id="UP000507470"/>
    </source>
</evidence>
<dbReference type="SUPFAM" id="SSF46934">
    <property type="entry name" value="UBA-like"/>
    <property type="match status" value="1"/>
</dbReference>
<feature type="domain" description="UBX" evidence="6">
    <location>
        <begin position="270"/>
        <end position="348"/>
    </location>
</feature>
<evidence type="ECO:0000256" key="3">
    <source>
        <dbReference type="ARBA" id="ARBA00023054"/>
    </source>
</evidence>
<feature type="region of interest" description="Disordered" evidence="4">
    <location>
        <begin position="213"/>
        <end position="265"/>
    </location>
</feature>
<evidence type="ECO:0000256" key="1">
    <source>
        <dbReference type="ARBA" id="ARBA00004496"/>
    </source>
</evidence>
<dbReference type="InterPro" id="IPR041923">
    <property type="entry name" value="UBA_UBXN1"/>
</dbReference>
<dbReference type="AlphaFoldDB" id="A0A6J8BAI3"/>
<dbReference type="SMART" id="SM00165">
    <property type="entry name" value="UBA"/>
    <property type="match status" value="1"/>
</dbReference>
<feature type="compositionally biased region" description="Polar residues" evidence="4">
    <location>
        <begin position="135"/>
        <end position="144"/>
    </location>
</feature>
<dbReference type="InterPro" id="IPR029071">
    <property type="entry name" value="Ubiquitin-like_domsf"/>
</dbReference>
<dbReference type="PROSITE" id="PS50030">
    <property type="entry name" value="UBA"/>
    <property type="match status" value="1"/>
</dbReference>
<evidence type="ECO:0000259" key="6">
    <source>
        <dbReference type="PROSITE" id="PS50033"/>
    </source>
</evidence>
<dbReference type="InterPro" id="IPR015940">
    <property type="entry name" value="UBA"/>
</dbReference>
<evidence type="ECO:0000259" key="5">
    <source>
        <dbReference type="PROSITE" id="PS50030"/>
    </source>
</evidence>
<keyword evidence="8" id="KW-1185">Reference proteome</keyword>
<dbReference type="CDD" id="cd01772">
    <property type="entry name" value="UBX_UBXN1"/>
    <property type="match status" value="1"/>
</dbReference>
<dbReference type="CDD" id="cd14302">
    <property type="entry name" value="UBA_UBXN1"/>
    <property type="match status" value="1"/>
</dbReference>
<feature type="region of interest" description="Disordered" evidence="4">
    <location>
        <begin position="128"/>
        <end position="199"/>
    </location>
</feature>
<dbReference type="EMBL" id="CACVKT020002885">
    <property type="protein sequence ID" value="CAC5380391.1"/>
    <property type="molecule type" value="Genomic_DNA"/>
</dbReference>
<dbReference type="Gene3D" id="1.10.8.10">
    <property type="entry name" value="DNA helicase RuvA subunit, C-terminal domain"/>
    <property type="match status" value="1"/>
</dbReference>
<dbReference type="Proteomes" id="UP000507470">
    <property type="component" value="Unassembled WGS sequence"/>
</dbReference>
<dbReference type="InterPro" id="IPR001012">
    <property type="entry name" value="UBX_dom"/>
</dbReference>
<sequence length="352" mass="39394">MSSTDVQTLMEMGFTQNRAERALAKTNYKGVQLAMDWLFAHEGDADIDEPFVAPVGHTLGKSSAPVGHTLGKSSESESSQPMETSNQEPGPSDSAAGGEPSGEPAGPVQANSLKCDECGKFLRTEMEAQAHAARTQHSSFSESTEVIKPLTAEEKKEQLDKLQEKLKQKRLEREEQEKKEQTAREKQRRTQGKEIVSIKSKIEEDEIKKIAEQRRREKMDDKLARQRVKDQIEKDKRDRAAKFAKDKETQKPNTAPSPSAVPVATPAVKKEYTDCRLQIRFPSGQPLTQTFSAKEPLAAVRLYIEMNRTDPPGPFSLMTNFPKKVFQREDYEKPLDQLDLVPSAVLIVTKAV</sequence>
<dbReference type="InterPro" id="IPR013087">
    <property type="entry name" value="Znf_C2H2_type"/>
</dbReference>
<evidence type="ECO:0000256" key="2">
    <source>
        <dbReference type="ARBA" id="ARBA00022490"/>
    </source>
</evidence>
<dbReference type="PANTHER" id="PTHR46340:SF1">
    <property type="entry name" value="UBX DOMAIN-CONTAINING PROTEIN 1"/>
    <property type="match status" value="1"/>
</dbReference>
<dbReference type="Pfam" id="PF22562">
    <property type="entry name" value="UBA_7"/>
    <property type="match status" value="1"/>
</dbReference>
<feature type="compositionally biased region" description="Polar residues" evidence="4">
    <location>
        <begin position="71"/>
        <end position="89"/>
    </location>
</feature>
<dbReference type="Gene3D" id="3.10.20.90">
    <property type="entry name" value="Phosphatidylinositol 3-kinase Catalytic Subunit, Chain A, domain 1"/>
    <property type="match status" value="1"/>
</dbReference>
<evidence type="ECO:0000313" key="7">
    <source>
        <dbReference type="EMBL" id="CAC5380391.1"/>
    </source>
</evidence>
<keyword evidence="3" id="KW-0175">Coiled coil</keyword>
<reference evidence="7 8" key="1">
    <citation type="submission" date="2020-06" db="EMBL/GenBank/DDBJ databases">
        <authorList>
            <person name="Li R."/>
            <person name="Bekaert M."/>
        </authorList>
    </citation>
    <scope>NUCLEOTIDE SEQUENCE [LARGE SCALE GENOMIC DNA]</scope>
    <source>
        <strain evidence="8">wild</strain>
    </source>
</reference>
<dbReference type="SUPFAM" id="SSF54236">
    <property type="entry name" value="Ubiquitin-like"/>
    <property type="match status" value="1"/>
</dbReference>
<proteinExistence type="predicted"/>
<dbReference type="InterPro" id="IPR057766">
    <property type="entry name" value="Znf-C2H2_OTU1-like_C"/>
</dbReference>
<dbReference type="Pfam" id="PF00789">
    <property type="entry name" value="UBX"/>
    <property type="match status" value="1"/>
</dbReference>
<dbReference type="InterPro" id="IPR009060">
    <property type="entry name" value="UBA-like_sf"/>
</dbReference>
<feature type="compositionally biased region" description="Basic and acidic residues" evidence="4">
    <location>
        <begin position="151"/>
        <end position="185"/>
    </location>
</feature>
<dbReference type="GO" id="GO:0032435">
    <property type="term" value="P:negative regulation of proteasomal ubiquitin-dependent protein catabolic process"/>
    <property type="evidence" value="ECO:0007669"/>
    <property type="project" value="TreeGrafter"/>
</dbReference>
<gene>
    <name evidence="7" type="ORF">MCOR_16353</name>
</gene>
<dbReference type="GO" id="GO:0036435">
    <property type="term" value="F:K48-linked polyubiquitin modification-dependent protein binding"/>
    <property type="evidence" value="ECO:0007669"/>
    <property type="project" value="TreeGrafter"/>
</dbReference>
<dbReference type="PROSITE" id="PS50033">
    <property type="entry name" value="UBX"/>
    <property type="match status" value="1"/>
</dbReference>
<dbReference type="SMART" id="SM00166">
    <property type="entry name" value="UBX"/>
    <property type="match status" value="1"/>
</dbReference>
<dbReference type="PROSITE" id="PS00028">
    <property type="entry name" value="ZINC_FINGER_C2H2_1"/>
    <property type="match status" value="1"/>
</dbReference>
<name>A0A6J8BAI3_MYTCO</name>
<keyword evidence="2" id="KW-0963">Cytoplasm</keyword>
<dbReference type="Pfam" id="PF24560">
    <property type="entry name" value="zf-C2H2_OTU1_C"/>
    <property type="match status" value="1"/>
</dbReference>
<feature type="compositionally biased region" description="Low complexity" evidence="4">
    <location>
        <begin position="254"/>
        <end position="265"/>
    </location>
</feature>
<evidence type="ECO:0000256" key="4">
    <source>
        <dbReference type="SAM" id="MobiDB-lite"/>
    </source>
</evidence>
<dbReference type="OrthoDB" id="10254930at2759"/>
<comment type="subcellular location">
    <subcellularLocation>
        <location evidence="1">Cytoplasm</location>
    </subcellularLocation>
</comment>
<organism evidence="7 8">
    <name type="scientific">Mytilus coruscus</name>
    <name type="common">Sea mussel</name>
    <dbReference type="NCBI Taxonomy" id="42192"/>
    <lineage>
        <taxon>Eukaryota</taxon>
        <taxon>Metazoa</taxon>
        <taxon>Spiralia</taxon>
        <taxon>Lophotrochozoa</taxon>
        <taxon>Mollusca</taxon>
        <taxon>Bivalvia</taxon>
        <taxon>Autobranchia</taxon>
        <taxon>Pteriomorphia</taxon>
        <taxon>Mytilida</taxon>
        <taxon>Mytiloidea</taxon>
        <taxon>Mytilidae</taxon>
        <taxon>Mytilinae</taxon>
        <taxon>Mytilus</taxon>
    </lineage>
</organism>